<dbReference type="EMBL" id="CABEHT010000001">
    <property type="protein sequence ID" value="VTS12625.1"/>
    <property type="molecule type" value="Genomic_DNA"/>
</dbReference>
<dbReference type="Pfam" id="PF00144">
    <property type="entry name" value="Beta-lactamase"/>
    <property type="match status" value="1"/>
</dbReference>
<dbReference type="SUPFAM" id="SSF56601">
    <property type="entry name" value="beta-lactamase/transpeptidase-like"/>
    <property type="match status" value="1"/>
</dbReference>
<protein>
    <submittedName>
        <fullName evidence="2">FmtA-like protein</fullName>
        <ecNumber evidence="2">3.4.16.4</ecNumber>
    </submittedName>
</protein>
<proteinExistence type="predicted"/>
<dbReference type="EC" id="3.4.16.4" evidence="2"/>
<evidence type="ECO:0000313" key="2">
    <source>
        <dbReference type="EMBL" id="VTS12625.1"/>
    </source>
</evidence>
<dbReference type="AlphaFoldDB" id="A0A4U9XIL8"/>
<dbReference type="RefSeq" id="WP_077322893.1">
    <property type="nucleotide sequence ID" value="NZ_CABEHT010000001.1"/>
</dbReference>
<dbReference type="InterPro" id="IPR050789">
    <property type="entry name" value="Diverse_Enzym_Activities"/>
</dbReference>
<dbReference type="PANTHER" id="PTHR43283">
    <property type="entry name" value="BETA-LACTAMASE-RELATED"/>
    <property type="match status" value="1"/>
</dbReference>
<keyword evidence="2" id="KW-0121">Carboxypeptidase</keyword>
<evidence type="ECO:0000313" key="3">
    <source>
        <dbReference type="Proteomes" id="UP000394068"/>
    </source>
</evidence>
<organism evidence="2 3">
    <name type="scientific">Streptococcus pseudoporcinus</name>
    <dbReference type="NCBI Taxonomy" id="361101"/>
    <lineage>
        <taxon>Bacteria</taxon>
        <taxon>Bacillati</taxon>
        <taxon>Bacillota</taxon>
        <taxon>Bacilli</taxon>
        <taxon>Lactobacillales</taxon>
        <taxon>Streptococcaceae</taxon>
        <taxon>Streptococcus</taxon>
    </lineage>
</organism>
<keyword evidence="2" id="KW-0378">Hydrolase</keyword>
<dbReference type="Proteomes" id="UP000394068">
    <property type="component" value="Unassembled WGS sequence"/>
</dbReference>
<reference evidence="2 3" key="1">
    <citation type="submission" date="2019-05" db="EMBL/GenBank/DDBJ databases">
        <authorList>
            <consortium name="Pathogen Informatics"/>
        </authorList>
    </citation>
    <scope>NUCLEOTIDE SEQUENCE [LARGE SCALE GENOMIC DNA]</scope>
    <source>
        <strain evidence="2 3">NCTC5386</strain>
    </source>
</reference>
<keyword evidence="2" id="KW-0645">Protease</keyword>
<feature type="domain" description="Beta-lactamase-related" evidence="1">
    <location>
        <begin position="31"/>
        <end position="317"/>
    </location>
</feature>
<dbReference type="InterPro" id="IPR001466">
    <property type="entry name" value="Beta-lactam-related"/>
</dbReference>
<evidence type="ECO:0000259" key="1">
    <source>
        <dbReference type="Pfam" id="PF00144"/>
    </source>
</evidence>
<gene>
    <name evidence="2" type="ORF">NCTC5386_00445</name>
</gene>
<sequence length="348" mass="39644">MNTENLKHLFQNFVVRHKLPRAIILLQKGSGEEIVQCQHGDMTKDSMFLLASVTKLWVTTLVLQLIDSKKLDYDNIVTDFISKEKLINLHHILGTDQTEFITIKDLLFQRSGLANIFYEEPISLRKRIATEDFSYDFQDMITWVGALEAHFVPGSQQAYYADINFMLLGAIIESIYKLSLDDCVDRYIMEPLGLNRSYIVSSEYGKIPPLFTGKEYIERPKIVASGQGAGGGVSTTADLMVFIRAFIEGKLFSKKHWQDIQDYFPLQGDYAPVEYGGGHMKLSMGQFNKENRLSFIGHSGISGAFAFYCPQLDIYLTGTTDNVGKSELCIQLIYLMLFELEKTYRKPR</sequence>
<accession>A0A4U9XIL8</accession>
<name>A0A4U9XIL8_9STRE</name>
<dbReference type="GO" id="GO:0009002">
    <property type="term" value="F:serine-type D-Ala-D-Ala carboxypeptidase activity"/>
    <property type="evidence" value="ECO:0007669"/>
    <property type="project" value="UniProtKB-EC"/>
</dbReference>
<dbReference type="InterPro" id="IPR012338">
    <property type="entry name" value="Beta-lactam/transpept-like"/>
</dbReference>
<dbReference type="Gene3D" id="3.40.710.10">
    <property type="entry name" value="DD-peptidase/beta-lactamase superfamily"/>
    <property type="match status" value="1"/>
</dbReference>